<protein>
    <submittedName>
        <fullName evidence="2">Uncharacterized protein</fullName>
    </submittedName>
</protein>
<feature type="compositionally biased region" description="Basic and acidic residues" evidence="1">
    <location>
        <begin position="1"/>
        <end position="19"/>
    </location>
</feature>
<evidence type="ECO:0000313" key="2">
    <source>
        <dbReference type="EMBL" id="KAH1107466.1"/>
    </source>
</evidence>
<accession>A0A9D3W202</accession>
<gene>
    <name evidence="2" type="ORF">J1N35_011234</name>
</gene>
<feature type="region of interest" description="Disordered" evidence="1">
    <location>
        <begin position="1"/>
        <end position="22"/>
    </location>
</feature>
<keyword evidence="3" id="KW-1185">Reference proteome</keyword>
<dbReference type="EMBL" id="JAIQCV010000004">
    <property type="protein sequence ID" value="KAH1107466.1"/>
    <property type="molecule type" value="Genomic_DNA"/>
</dbReference>
<dbReference type="AlphaFoldDB" id="A0A9D3W202"/>
<name>A0A9D3W202_9ROSI</name>
<comment type="caution">
    <text evidence="2">The sequence shown here is derived from an EMBL/GenBank/DDBJ whole genome shotgun (WGS) entry which is preliminary data.</text>
</comment>
<dbReference type="Proteomes" id="UP000828251">
    <property type="component" value="Unassembled WGS sequence"/>
</dbReference>
<sequence length="118" mass="13433">MLPLRKEDISDVHNSDHENPCTIDDHDEIYGENQSELIIENHVDDLNIVQMVSNPIDIVIELTINVKGKDELTTNMEVKLILNESVEKPIHFLAIVETVPTNEVEEFDSFSFDNDTNG</sequence>
<dbReference type="OrthoDB" id="10430206at2759"/>
<proteinExistence type="predicted"/>
<evidence type="ECO:0000256" key="1">
    <source>
        <dbReference type="SAM" id="MobiDB-lite"/>
    </source>
</evidence>
<reference evidence="2 3" key="1">
    <citation type="journal article" date="2021" name="Plant Biotechnol. J.">
        <title>Multi-omics assisted identification of the key and species-specific regulatory components of drought-tolerant mechanisms in Gossypium stocksii.</title>
        <authorList>
            <person name="Yu D."/>
            <person name="Ke L."/>
            <person name="Zhang D."/>
            <person name="Wu Y."/>
            <person name="Sun Y."/>
            <person name="Mei J."/>
            <person name="Sun J."/>
            <person name="Sun Y."/>
        </authorList>
    </citation>
    <scope>NUCLEOTIDE SEQUENCE [LARGE SCALE GENOMIC DNA]</scope>
    <source>
        <strain evidence="3">cv. E1</strain>
        <tissue evidence="2">Leaf</tissue>
    </source>
</reference>
<organism evidence="2 3">
    <name type="scientific">Gossypium stocksii</name>
    <dbReference type="NCBI Taxonomy" id="47602"/>
    <lineage>
        <taxon>Eukaryota</taxon>
        <taxon>Viridiplantae</taxon>
        <taxon>Streptophyta</taxon>
        <taxon>Embryophyta</taxon>
        <taxon>Tracheophyta</taxon>
        <taxon>Spermatophyta</taxon>
        <taxon>Magnoliopsida</taxon>
        <taxon>eudicotyledons</taxon>
        <taxon>Gunneridae</taxon>
        <taxon>Pentapetalae</taxon>
        <taxon>rosids</taxon>
        <taxon>malvids</taxon>
        <taxon>Malvales</taxon>
        <taxon>Malvaceae</taxon>
        <taxon>Malvoideae</taxon>
        <taxon>Gossypium</taxon>
    </lineage>
</organism>
<evidence type="ECO:0000313" key="3">
    <source>
        <dbReference type="Proteomes" id="UP000828251"/>
    </source>
</evidence>